<sequence length="114" mass="12272">MLNYSTGSTVDLFRSIFNIFGGCVGIGFPRPAAPGVPPGVRTAAWRHRPSPDGWFRADRVHDAATRGSPGRRGPPAVERDHRGEGVRWRCTAGGGSVAKDGRETDEAQRRGDDS</sequence>
<feature type="compositionally biased region" description="Basic and acidic residues" evidence="1">
    <location>
        <begin position="77"/>
        <end position="87"/>
    </location>
</feature>
<dbReference type="Proteomes" id="UP001501095">
    <property type="component" value="Unassembled WGS sequence"/>
</dbReference>
<evidence type="ECO:0000256" key="1">
    <source>
        <dbReference type="SAM" id="MobiDB-lite"/>
    </source>
</evidence>
<comment type="caution">
    <text evidence="2">The sequence shown here is derived from an EMBL/GenBank/DDBJ whole genome shotgun (WGS) entry which is preliminary data.</text>
</comment>
<organism evidence="2 3">
    <name type="scientific">Streptomyces levis</name>
    <dbReference type="NCBI Taxonomy" id="285566"/>
    <lineage>
        <taxon>Bacteria</taxon>
        <taxon>Bacillati</taxon>
        <taxon>Actinomycetota</taxon>
        <taxon>Actinomycetes</taxon>
        <taxon>Kitasatosporales</taxon>
        <taxon>Streptomycetaceae</taxon>
        <taxon>Streptomyces</taxon>
    </lineage>
</organism>
<protein>
    <submittedName>
        <fullName evidence="2">Uncharacterized protein</fullName>
    </submittedName>
</protein>
<evidence type="ECO:0000313" key="3">
    <source>
        <dbReference type="Proteomes" id="UP001501095"/>
    </source>
</evidence>
<gene>
    <name evidence="2" type="ORF">GCM10010423_18970</name>
</gene>
<feature type="region of interest" description="Disordered" evidence="1">
    <location>
        <begin position="60"/>
        <end position="114"/>
    </location>
</feature>
<evidence type="ECO:0000313" key="2">
    <source>
        <dbReference type="EMBL" id="GAA2525420.1"/>
    </source>
</evidence>
<reference evidence="2 3" key="1">
    <citation type="journal article" date="2019" name="Int. J. Syst. Evol. Microbiol.">
        <title>The Global Catalogue of Microorganisms (GCM) 10K type strain sequencing project: providing services to taxonomists for standard genome sequencing and annotation.</title>
        <authorList>
            <consortium name="The Broad Institute Genomics Platform"/>
            <consortium name="The Broad Institute Genome Sequencing Center for Infectious Disease"/>
            <person name="Wu L."/>
            <person name="Ma J."/>
        </authorList>
    </citation>
    <scope>NUCLEOTIDE SEQUENCE [LARGE SCALE GENOMIC DNA]</scope>
    <source>
        <strain evidence="2 3">JCM 6924</strain>
    </source>
</reference>
<name>A0ABN3NKV1_9ACTN</name>
<proteinExistence type="predicted"/>
<feature type="compositionally biased region" description="Basic and acidic residues" evidence="1">
    <location>
        <begin position="99"/>
        <end position="114"/>
    </location>
</feature>
<dbReference type="EMBL" id="BAAATM010000006">
    <property type="protein sequence ID" value="GAA2525420.1"/>
    <property type="molecule type" value="Genomic_DNA"/>
</dbReference>
<keyword evidence="3" id="KW-1185">Reference proteome</keyword>
<accession>A0ABN3NKV1</accession>